<sequence length="270" mass="29832">MDGSVYLFRSIAEFEAAEVPAGISSIAYGAGTLDLLLVHRPSQNLVVIFHAAADPATVSLPIFVGQGITQNLDASVLFVSDPALDFRIPIGWYTGDEKRHLQADLARVIRHVASTVGAENIIFEGSSAGGFAALVYSHAFPGSLAMAVNPQTDIYRYHQGKVDEYLTACWGGGKPPAKETVTSAIELYRESFPNYVLYLQNQRDEFHVMNHYEPWAQRFGELSGTRWTTIEGDWGDGHAPPPPFLQEAILQYALSFEGHWDRLIREGDFD</sequence>
<keyword evidence="2" id="KW-1185">Reference proteome</keyword>
<gene>
    <name evidence="1" type="ORF">CGLAU_09215</name>
</gene>
<dbReference type="AlphaFoldDB" id="A0A1Q2HY83"/>
<dbReference type="InterPro" id="IPR008886">
    <property type="entry name" value="UPF0227/Esterase_YqiA"/>
</dbReference>
<dbReference type="SUPFAM" id="SSF53474">
    <property type="entry name" value="alpha/beta-Hydrolases"/>
    <property type="match status" value="1"/>
</dbReference>
<evidence type="ECO:0000313" key="2">
    <source>
        <dbReference type="Proteomes" id="UP000217209"/>
    </source>
</evidence>
<dbReference type="RefSeq" id="WP_232507097.1">
    <property type="nucleotide sequence ID" value="NZ_CP019688.1"/>
</dbReference>
<protein>
    <recommendedName>
        <fullName evidence="3">Esterase</fullName>
    </recommendedName>
</protein>
<evidence type="ECO:0000313" key="1">
    <source>
        <dbReference type="EMBL" id="AQQ15794.1"/>
    </source>
</evidence>
<dbReference type="Pfam" id="PF05728">
    <property type="entry name" value="UPF0227"/>
    <property type="match status" value="1"/>
</dbReference>
<organism evidence="1 2">
    <name type="scientific">Corynebacterium glaucum</name>
    <dbReference type="NCBI Taxonomy" id="187491"/>
    <lineage>
        <taxon>Bacteria</taxon>
        <taxon>Bacillati</taxon>
        <taxon>Actinomycetota</taxon>
        <taxon>Actinomycetes</taxon>
        <taxon>Mycobacteriales</taxon>
        <taxon>Corynebacteriaceae</taxon>
        <taxon>Corynebacterium</taxon>
    </lineage>
</organism>
<dbReference type="EMBL" id="CP019688">
    <property type="protein sequence ID" value="AQQ15794.1"/>
    <property type="molecule type" value="Genomic_DNA"/>
</dbReference>
<proteinExistence type="predicted"/>
<accession>A0A1Q2HY83</accession>
<dbReference type="Gene3D" id="3.40.50.1820">
    <property type="entry name" value="alpha/beta hydrolase"/>
    <property type="match status" value="1"/>
</dbReference>
<dbReference type="InterPro" id="IPR029058">
    <property type="entry name" value="AB_hydrolase_fold"/>
</dbReference>
<dbReference type="KEGG" id="cgv:CGLAU_09215"/>
<name>A0A1Q2HY83_9CORY</name>
<dbReference type="Proteomes" id="UP000217209">
    <property type="component" value="Chromosome"/>
</dbReference>
<reference evidence="1 2" key="1">
    <citation type="submission" date="2016-12" db="EMBL/GenBank/DDBJ databases">
        <authorList>
            <person name="Song W.-J."/>
            <person name="Kurnit D.M."/>
        </authorList>
    </citation>
    <scope>NUCLEOTIDE SEQUENCE [LARGE SCALE GENOMIC DNA]</scope>
    <source>
        <strain evidence="1 2">DSM 30827</strain>
    </source>
</reference>
<evidence type="ECO:0008006" key="3">
    <source>
        <dbReference type="Google" id="ProtNLM"/>
    </source>
</evidence>